<reference evidence="2" key="1">
    <citation type="submission" date="2020-10" db="EMBL/GenBank/DDBJ databases">
        <authorList>
            <person name="Gilroy R."/>
        </authorList>
    </citation>
    <scope>NUCLEOTIDE SEQUENCE</scope>
    <source>
        <strain evidence="2">2889</strain>
    </source>
</reference>
<comment type="caution">
    <text evidence="2">The sequence shown here is derived from an EMBL/GenBank/DDBJ whole genome shotgun (WGS) entry which is preliminary data.</text>
</comment>
<accession>A0A9D9DRX6</accession>
<keyword evidence="1" id="KW-1133">Transmembrane helix</keyword>
<evidence type="ECO:0008006" key="4">
    <source>
        <dbReference type="Google" id="ProtNLM"/>
    </source>
</evidence>
<evidence type="ECO:0000256" key="1">
    <source>
        <dbReference type="SAM" id="Phobius"/>
    </source>
</evidence>
<reference evidence="2" key="2">
    <citation type="journal article" date="2021" name="PeerJ">
        <title>Extensive microbial diversity within the chicken gut microbiome revealed by metagenomics and culture.</title>
        <authorList>
            <person name="Gilroy R."/>
            <person name="Ravi A."/>
            <person name="Getino M."/>
            <person name="Pursley I."/>
            <person name="Horton D.L."/>
            <person name="Alikhan N.F."/>
            <person name="Baker D."/>
            <person name="Gharbi K."/>
            <person name="Hall N."/>
            <person name="Watson M."/>
            <person name="Adriaenssens E.M."/>
            <person name="Foster-Nyarko E."/>
            <person name="Jarju S."/>
            <person name="Secka A."/>
            <person name="Antonio M."/>
            <person name="Oren A."/>
            <person name="Chaudhuri R.R."/>
            <person name="La Ragione R."/>
            <person name="Hildebrand F."/>
            <person name="Pallen M.J."/>
        </authorList>
    </citation>
    <scope>NUCLEOTIDE SEQUENCE</scope>
    <source>
        <strain evidence="2">2889</strain>
    </source>
</reference>
<evidence type="ECO:0000313" key="2">
    <source>
        <dbReference type="EMBL" id="MBO8432072.1"/>
    </source>
</evidence>
<dbReference type="AlphaFoldDB" id="A0A9D9DRX6"/>
<gene>
    <name evidence="2" type="ORF">IAB08_02100</name>
</gene>
<feature type="transmembrane region" description="Helical" evidence="1">
    <location>
        <begin position="113"/>
        <end position="136"/>
    </location>
</feature>
<feature type="transmembrane region" description="Helical" evidence="1">
    <location>
        <begin position="36"/>
        <end position="61"/>
    </location>
</feature>
<evidence type="ECO:0000313" key="3">
    <source>
        <dbReference type="Proteomes" id="UP000823612"/>
    </source>
</evidence>
<keyword evidence="1" id="KW-0812">Transmembrane</keyword>
<dbReference type="EMBL" id="JADIMZ010000028">
    <property type="protein sequence ID" value="MBO8432072.1"/>
    <property type="molecule type" value="Genomic_DNA"/>
</dbReference>
<sequence>MQTTSLWRNIIRFVFLVLLQGIALEHISLPGNLHWILYPVFVVLLPLQTPAVAVLLASFAAGFCVDLLCGVPGLNAAAATLAGFVRIVYFKVRPSKDVLHDSDLSGTPLPSNMGWGGFLYYSIWILVFFHLAYFFLEAFSFRHFFYTLYLVFGSSLLCVVSLVITVTCFRAGGNKR</sequence>
<name>A0A9D9DRX6_9BACT</name>
<dbReference type="Proteomes" id="UP000823612">
    <property type="component" value="Unassembled WGS sequence"/>
</dbReference>
<proteinExistence type="predicted"/>
<feature type="transmembrane region" description="Helical" evidence="1">
    <location>
        <begin position="6"/>
        <end position="24"/>
    </location>
</feature>
<protein>
    <recommendedName>
        <fullName evidence="4">Rod shape-determining protein MreD</fullName>
    </recommendedName>
</protein>
<feature type="transmembrane region" description="Helical" evidence="1">
    <location>
        <begin position="148"/>
        <end position="169"/>
    </location>
</feature>
<feature type="transmembrane region" description="Helical" evidence="1">
    <location>
        <begin position="73"/>
        <end position="92"/>
    </location>
</feature>
<organism evidence="2 3">
    <name type="scientific">Candidatus Pullibacteroides excrementavium</name>
    <dbReference type="NCBI Taxonomy" id="2840905"/>
    <lineage>
        <taxon>Bacteria</taxon>
        <taxon>Pseudomonadati</taxon>
        <taxon>Bacteroidota</taxon>
        <taxon>Bacteroidia</taxon>
        <taxon>Bacteroidales</taxon>
        <taxon>Candidatus Pullibacteroides</taxon>
    </lineage>
</organism>
<keyword evidence="1" id="KW-0472">Membrane</keyword>